<accession>A0A0H5C673</accession>
<dbReference type="PANTHER" id="PTHR17630:SF44">
    <property type="entry name" value="PROTEIN AIM2"/>
    <property type="match status" value="1"/>
</dbReference>
<dbReference type="EMBL" id="CDQK01000004">
    <property type="protein sequence ID" value="CEP23488.1"/>
    <property type="molecule type" value="Genomic_DNA"/>
</dbReference>
<evidence type="ECO:0000313" key="2">
    <source>
        <dbReference type="EMBL" id="CEP23488.1"/>
    </source>
</evidence>
<dbReference type="Proteomes" id="UP000038830">
    <property type="component" value="Unassembled WGS sequence"/>
</dbReference>
<reference evidence="3" key="1">
    <citation type="journal article" date="2015" name="J. Biotechnol.">
        <title>The structure of the Cyberlindnera jadinii genome and its relation to Candida utilis analyzed by the occurrence of single nucleotide polymorphisms.</title>
        <authorList>
            <person name="Rupp O."/>
            <person name="Brinkrolf K."/>
            <person name="Buerth C."/>
            <person name="Kunigo M."/>
            <person name="Schneider J."/>
            <person name="Jaenicke S."/>
            <person name="Goesmann A."/>
            <person name="Puehler A."/>
            <person name="Jaeger K.-E."/>
            <person name="Ernst J.F."/>
        </authorList>
    </citation>
    <scope>NUCLEOTIDE SEQUENCE [LARGE SCALE GENOMIC DNA]</scope>
    <source>
        <strain evidence="3">ATCC 18201 / CBS 1600 / BCRC 20928 / JCM 3617 / NBRC 0987 / NRRL Y-1542</strain>
    </source>
</reference>
<feature type="domain" description="Dienelactone hydrolase" evidence="1">
    <location>
        <begin position="32"/>
        <end position="235"/>
    </location>
</feature>
<dbReference type="Pfam" id="PF01738">
    <property type="entry name" value="DLH"/>
    <property type="match status" value="1"/>
</dbReference>
<evidence type="ECO:0000259" key="1">
    <source>
        <dbReference type="Pfam" id="PF01738"/>
    </source>
</evidence>
<sequence>MASNAPGQCCVTSNFHEGTPKGTHVDLFGLNTYVTGEKGERVIVLITDIYGNKYNNVLLIADEFAKAGYYVLIPDILKGEDCVPSVTDIPEWLGRHGPEITTPIVDGFLKSLTEPGSYSFVGVVGYCFGAKYAIQQLAEGKYATAGAVAHPSFVTIDEVAAITKPIIISASEIDSIFTVELRHETEKKLSEIGARYQIDLFSKVSHGFTVRGDLSDPVVKYSQDKALLDQITWFNLF</sequence>
<name>A0A0H5C673_CYBJN</name>
<dbReference type="SUPFAM" id="SSF53474">
    <property type="entry name" value="alpha/beta-Hydrolases"/>
    <property type="match status" value="1"/>
</dbReference>
<proteinExistence type="predicted"/>
<dbReference type="InterPro" id="IPR029058">
    <property type="entry name" value="AB_hydrolase_fold"/>
</dbReference>
<dbReference type="GO" id="GO:0016787">
    <property type="term" value="F:hydrolase activity"/>
    <property type="evidence" value="ECO:0007669"/>
    <property type="project" value="InterPro"/>
</dbReference>
<gene>
    <name evidence="2" type="ORF">BN1211_4080</name>
</gene>
<protein>
    <recommendedName>
        <fullName evidence="1">Dienelactone hydrolase domain-containing protein</fullName>
    </recommendedName>
</protein>
<evidence type="ECO:0000313" key="3">
    <source>
        <dbReference type="Proteomes" id="UP000038830"/>
    </source>
</evidence>
<dbReference type="Gene3D" id="3.40.50.1820">
    <property type="entry name" value="alpha/beta hydrolase"/>
    <property type="match status" value="1"/>
</dbReference>
<dbReference type="InterPro" id="IPR002925">
    <property type="entry name" value="Dienelactn_hydro"/>
</dbReference>
<dbReference type="AlphaFoldDB" id="A0A0H5C673"/>
<dbReference type="PANTHER" id="PTHR17630">
    <property type="entry name" value="DIENELACTONE HYDROLASE"/>
    <property type="match status" value="1"/>
</dbReference>
<organism evidence="2 3">
    <name type="scientific">Cyberlindnera jadinii (strain ATCC 18201 / CBS 1600 / BCRC 20928 / JCM 3617 / NBRC 0987 / NRRL Y-1542)</name>
    <name type="common">Torula yeast</name>
    <name type="synonym">Candida utilis</name>
    <dbReference type="NCBI Taxonomy" id="983966"/>
    <lineage>
        <taxon>Eukaryota</taxon>
        <taxon>Fungi</taxon>
        <taxon>Dikarya</taxon>
        <taxon>Ascomycota</taxon>
        <taxon>Saccharomycotina</taxon>
        <taxon>Saccharomycetes</taxon>
        <taxon>Phaffomycetales</taxon>
        <taxon>Phaffomycetaceae</taxon>
        <taxon>Cyberlindnera</taxon>
    </lineage>
</organism>